<dbReference type="Gene3D" id="3.30.572.10">
    <property type="entry name" value="Thymidylate synthase/dCMP hydroxymethylase domain"/>
    <property type="match status" value="1"/>
</dbReference>
<keyword evidence="7 14" id="KW-0545">Nucleotide biosynthesis</keyword>
<evidence type="ECO:0000256" key="9">
    <source>
        <dbReference type="ARBA" id="ARBA00023002"/>
    </source>
</evidence>
<evidence type="ECO:0000256" key="14">
    <source>
        <dbReference type="PIRNR" id="PIRNR000389"/>
    </source>
</evidence>
<dbReference type="GO" id="GO:0006231">
    <property type="term" value="P:dTMP biosynthetic process"/>
    <property type="evidence" value="ECO:0007669"/>
    <property type="project" value="InterPro"/>
</dbReference>
<comment type="catalytic activity">
    <reaction evidence="12">
        <text>dUMP + (6R)-5,10-methylene-5,6,7,8-tetrahydrofolate = 7,8-dihydrofolate + dTMP</text>
        <dbReference type="Rhea" id="RHEA:12104"/>
        <dbReference type="ChEBI" id="CHEBI:15636"/>
        <dbReference type="ChEBI" id="CHEBI:57451"/>
        <dbReference type="ChEBI" id="CHEBI:63528"/>
        <dbReference type="ChEBI" id="CHEBI:246422"/>
        <dbReference type="EC" id="2.1.1.45"/>
    </reaction>
</comment>
<evidence type="ECO:0000256" key="13">
    <source>
        <dbReference type="ARBA" id="ARBA00048873"/>
    </source>
</evidence>
<evidence type="ECO:0000256" key="16">
    <source>
        <dbReference type="PROSITE-ProRule" id="PRU10016"/>
    </source>
</evidence>
<dbReference type="HAMAP" id="MF_00008">
    <property type="entry name" value="Thymidy_synth_bact"/>
    <property type="match status" value="1"/>
</dbReference>
<keyword evidence="10" id="KW-0511">Multifunctional enzyme</keyword>
<reference evidence="18" key="1">
    <citation type="submission" date="2021-01" db="EMBL/GenBank/DDBJ databases">
        <authorList>
            <person name="Corre E."/>
            <person name="Pelletier E."/>
            <person name="Niang G."/>
            <person name="Scheremetjew M."/>
            <person name="Finn R."/>
            <person name="Kale V."/>
            <person name="Holt S."/>
            <person name="Cochrane G."/>
            <person name="Meng A."/>
            <person name="Brown T."/>
            <person name="Cohen L."/>
        </authorList>
    </citation>
    <scope>NUCLEOTIDE SEQUENCE</scope>
    <source>
        <strain evidence="18">CCMP1320</strain>
    </source>
</reference>
<dbReference type="GO" id="GO:0046654">
    <property type="term" value="P:tetrahydrofolate biosynthetic process"/>
    <property type="evidence" value="ECO:0007669"/>
    <property type="project" value="UniProtKB-UniPathway"/>
</dbReference>
<dbReference type="InterPro" id="IPR023451">
    <property type="entry name" value="Thymidate_synth/dCMP_Mease_dom"/>
</dbReference>
<dbReference type="PROSITE" id="PS00075">
    <property type="entry name" value="DHFR_1"/>
    <property type="match status" value="1"/>
</dbReference>
<dbReference type="InterPro" id="IPR000398">
    <property type="entry name" value="Thymidylate_synthase"/>
</dbReference>
<comment type="similarity">
    <text evidence="3 14">In the N-terminal section; belongs to the dihydrofolate reductase family.</text>
</comment>
<evidence type="ECO:0000259" key="17">
    <source>
        <dbReference type="PROSITE" id="PS51330"/>
    </source>
</evidence>
<comment type="pathway">
    <text evidence="1 14">Cofactor biosynthesis; tetrahydrofolate biosynthesis; 5,6,7,8-tetrahydrofolate from 7,8-dihydrofolate: step 1/1.</text>
</comment>
<gene>
    <name evidence="18" type="ORF">DTER00134_LOCUS1479</name>
</gene>
<dbReference type="PROSITE" id="PS51330">
    <property type="entry name" value="DHFR_2"/>
    <property type="match status" value="1"/>
</dbReference>
<dbReference type="Pfam" id="PF00186">
    <property type="entry name" value="DHFR_1"/>
    <property type="match status" value="1"/>
</dbReference>
<keyword evidence="9 14" id="KW-0560">Oxidoreductase</keyword>
<evidence type="ECO:0000256" key="2">
    <source>
        <dbReference type="ARBA" id="ARBA00006900"/>
    </source>
</evidence>
<dbReference type="NCBIfam" id="TIGR03284">
    <property type="entry name" value="thym_sym"/>
    <property type="match status" value="1"/>
</dbReference>
<dbReference type="GO" id="GO:0006730">
    <property type="term" value="P:one-carbon metabolic process"/>
    <property type="evidence" value="ECO:0007669"/>
    <property type="project" value="UniProtKB-KW"/>
</dbReference>
<dbReference type="UniPathway" id="UPA00077">
    <property type="reaction ID" value="UER00158"/>
</dbReference>
<organism evidence="18">
    <name type="scientific">Dunaliella tertiolecta</name>
    <name type="common">Green alga</name>
    <dbReference type="NCBI Taxonomy" id="3047"/>
    <lineage>
        <taxon>Eukaryota</taxon>
        <taxon>Viridiplantae</taxon>
        <taxon>Chlorophyta</taxon>
        <taxon>core chlorophytes</taxon>
        <taxon>Chlorophyceae</taxon>
        <taxon>CS clade</taxon>
        <taxon>Chlamydomonadales</taxon>
        <taxon>Dunaliellaceae</taxon>
        <taxon>Dunaliella</taxon>
    </lineage>
</organism>
<dbReference type="InterPro" id="IPR024072">
    <property type="entry name" value="DHFR-like_dom_sf"/>
</dbReference>
<keyword evidence="4 14" id="KW-0554">One-carbon metabolism</keyword>
<evidence type="ECO:0000256" key="5">
    <source>
        <dbReference type="ARBA" id="ARBA00022603"/>
    </source>
</evidence>
<dbReference type="Pfam" id="PF00303">
    <property type="entry name" value="Thymidylat_synt"/>
    <property type="match status" value="1"/>
</dbReference>
<dbReference type="CDD" id="cd00209">
    <property type="entry name" value="DHFR"/>
    <property type="match status" value="1"/>
</dbReference>
<dbReference type="AlphaFoldDB" id="A0A7S3QLK6"/>
<keyword evidence="6 14" id="KW-0808">Transferase</keyword>
<dbReference type="InterPro" id="IPR001796">
    <property type="entry name" value="DHFR_dom"/>
</dbReference>
<dbReference type="PANTHER" id="PTHR11548:SF2">
    <property type="entry name" value="THYMIDYLATE SYNTHASE"/>
    <property type="match status" value="1"/>
</dbReference>
<comment type="similarity">
    <text evidence="2 14">In the C-terminal section; belongs to the thymidylate synthase family.</text>
</comment>
<keyword evidence="8" id="KW-0521">NADP</keyword>
<dbReference type="NCBIfam" id="NF002497">
    <property type="entry name" value="PRK01827.1-3"/>
    <property type="match status" value="1"/>
</dbReference>
<evidence type="ECO:0000256" key="6">
    <source>
        <dbReference type="ARBA" id="ARBA00022679"/>
    </source>
</evidence>
<sequence>MAASNGDHQLKPPYSGFQLVVAASKNGLGIGKDGGLPWKLPGDMAYFKELTLRTHDEKKQNAVIMGRKTWESIPPKFRPLPGRLNIVLSRSGAAQVTAEGAHHVCSSLEDAVALLSTPEMQARVENQFVIGGGQVYREALTSPLCTAIHLTLVEKDVECDTTFPEVDPARFRLWSASEPQGEEGARYSFLCYTTTNGMQPVERPSSTGNGGGDVGSGVNELLLPRAMASRHDELQYLELVQDIIKRGVYRPDRTGTGTYARFGCSMRFNLRHTFPLLTSKRTFWRGVAEELLWFVKGSTNARDLQDKNIHIWDGNSSREYLDSVGLNHREEGDLGPVYGFQWRHFGAQYKDMHTDYTGQGVDQLADLIARIKANPYDRRLLLTAWNPAALRDMALPPCHMFCQFFVAHGELSCLMYQRSCDVGLGVPFNIASYALLTRMVAQVCDLQPGEFVHMMGDTHIYANHVEPLQEQLRNPPRHFPTLKINPAKKDIDSFVLEDFELIGYNPHKKIDMKMAV</sequence>
<protein>
    <recommendedName>
        <fullName evidence="14">Bifunctional dihydrofolate reductase-thymidylate synthase</fullName>
    </recommendedName>
</protein>
<evidence type="ECO:0000256" key="11">
    <source>
        <dbReference type="ARBA" id="ARBA00024992"/>
    </source>
</evidence>
<dbReference type="PIRSF" id="PIRSF000389">
    <property type="entry name" value="DHFR-TS"/>
    <property type="match status" value="1"/>
</dbReference>
<feature type="domain" description="DHFR" evidence="17">
    <location>
        <begin position="16"/>
        <end position="194"/>
    </location>
</feature>
<dbReference type="SUPFAM" id="SSF55831">
    <property type="entry name" value="Thymidylate synthase/dCMP hydroxymethylase"/>
    <property type="match status" value="1"/>
</dbReference>
<evidence type="ECO:0000256" key="12">
    <source>
        <dbReference type="ARBA" id="ARBA00047344"/>
    </source>
</evidence>
<dbReference type="InterPro" id="IPR036926">
    <property type="entry name" value="Thymidate_synth/dCMP_Mease_sf"/>
</dbReference>
<evidence type="ECO:0000256" key="8">
    <source>
        <dbReference type="ARBA" id="ARBA00022857"/>
    </source>
</evidence>
<dbReference type="SUPFAM" id="SSF53597">
    <property type="entry name" value="Dihydrofolate reductase-like"/>
    <property type="match status" value="1"/>
</dbReference>
<evidence type="ECO:0000256" key="1">
    <source>
        <dbReference type="ARBA" id="ARBA00004903"/>
    </source>
</evidence>
<dbReference type="GO" id="GO:0004799">
    <property type="term" value="F:thymidylate synthase activity"/>
    <property type="evidence" value="ECO:0007669"/>
    <property type="project" value="UniProtKB-EC"/>
</dbReference>
<proteinExistence type="inferred from homology"/>
<dbReference type="InterPro" id="IPR012262">
    <property type="entry name" value="DHFR-TS"/>
</dbReference>
<evidence type="ECO:0000256" key="10">
    <source>
        <dbReference type="ARBA" id="ARBA00023268"/>
    </source>
</evidence>
<dbReference type="InterPro" id="IPR045097">
    <property type="entry name" value="Thymidate_synth/dCMP_Mease"/>
</dbReference>
<dbReference type="GO" id="GO:0005829">
    <property type="term" value="C:cytosol"/>
    <property type="evidence" value="ECO:0007669"/>
    <property type="project" value="TreeGrafter"/>
</dbReference>
<name>A0A7S3QLK6_DUNTE</name>
<evidence type="ECO:0000313" key="18">
    <source>
        <dbReference type="EMBL" id="CAE0486440.1"/>
    </source>
</evidence>
<dbReference type="PANTHER" id="PTHR11548">
    <property type="entry name" value="THYMIDYLATE SYNTHASE 1"/>
    <property type="match status" value="1"/>
</dbReference>
<dbReference type="Gene3D" id="3.40.430.10">
    <property type="entry name" value="Dihydrofolate Reductase, subunit A"/>
    <property type="match status" value="1"/>
</dbReference>
<accession>A0A7S3QLK6</accession>
<comment type="catalytic activity">
    <reaction evidence="13">
        <text>(6S)-5,6,7,8-tetrahydrofolate + NADP(+) = 7,8-dihydrofolate + NADPH + H(+)</text>
        <dbReference type="Rhea" id="RHEA:15009"/>
        <dbReference type="ChEBI" id="CHEBI:15378"/>
        <dbReference type="ChEBI" id="CHEBI:57451"/>
        <dbReference type="ChEBI" id="CHEBI:57453"/>
        <dbReference type="ChEBI" id="CHEBI:57783"/>
        <dbReference type="ChEBI" id="CHEBI:58349"/>
        <dbReference type="EC" id="1.5.1.3"/>
    </reaction>
</comment>
<evidence type="ECO:0000256" key="3">
    <source>
        <dbReference type="ARBA" id="ARBA00010176"/>
    </source>
</evidence>
<dbReference type="GO" id="GO:0032259">
    <property type="term" value="P:methylation"/>
    <property type="evidence" value="ECO:0007669"/>
    <property type="project" value="UniProtKB-KW"/>
</dbReference>
<evidence type="ECO:0000256" key="15">
    <source>
        <dbReference type="PIRSR" id="PIRSR000389-1"/>
    </source>
</evidence>
<dbReference type="FunFam" id="3.30.572.10:FF:000002">
    <property type="entry name" value="Possible thymidylate synthase"/>
    <property type="match status" value="1"/>
</dbReference>
<dbReference type="PRINTS" id="PR00108">
    <property type="entry name" value="THYMDSNTHASE"/>
</dbReference>
<dbReference type="InterPro" id="IPR017925">
    <property type="entry name" value="DHFR_CS"/>
</dbReference>
<evidence type="ECO:0000256" key="4">
    <source>
        <dbReference type="ARBA" id="ARBA00022563"/>
    </source>
</evidence>
<keyword evidence="5 14" id="KW-0489">Methyltransferase</keyword>
<comment type="function">
    <text evidence="11">Bifunctional enzyme. Involved in de novo dTMP biosynthesis. Key enzyme in folate metabolism. Can play two different roles depending on the source of dihydrofolate: de novo synthesis of tetrahydrofolate or recycling of the dihydrofolate released as one of the end products of the TS catalyzed reaction. Catalyzes an essential reaction for de novo glycine and purine synthesis, DNA precursor synthesis, and for the conversion of dUMP to dTMP.</text>
</comment>
<evidence type="ECO:0000256" key="7">
    <source>
        <dbReference type="ARBA" id="ARBA00022727"/>
    </source>
</evidence>
<dbReference type="EMBL" id="HBIP01003379">
    <property type="protein sequence ID" value="CAE0486440.1"/>
    <property type="molecule type" value="Transcribed_RNA"/>
</dbReference>
<dbReference type="GO" id="GO:0005739">
    <property type="term" value="C:mitochondrion"/>
    <property type="evidence" value="ECO:0007669"/>
    <property type="project" value="TreeGrafter"/>
</dbReference>
<dbReference type="PROSITE" id="PS00091">
    <property type="entry name" value="THYMIDYLATE_SYNTHASE"/>
    <property type="match status" value="1"/>
</dbReference>
<dbReference type="CDD" id="cd00351">
    <property type="entry name" value="TS_Pyrimidine_HMase"/>
    <property type="match status" value="1"/>
</dbReference>
<feature type="active site" evidence="15 16">
    <location>
        <position position="398"/>
    </location>
</feature>
<dbReference type="GO" id="GO:0004146">
    <property type="term" value="F:dihydrofolate reductase activity"/>
    <property type="evidence" value="ECO:0007669"/>
    <property type="project" value="UniProtKB-EC"/>
</dbReference>
<dbReference type="InterPro" id="IPR020940">
    <property type="entry name" value="Thymidylate_synthase_AS"/>
</dbReference>